<evidence type="ECO:0000313" key="1">
    <source>
        <dbReference type="EMBL" id="CAI5772753.1"/>
    </source>
</evidence>
<keyword evidence="2" id="KW-1185">Reference proteome</keyword>
<sequence length="49" mass="5570">MPRRLLTAEISASLTEKTIFLGHPGTISGNTFGVWDHHTEHFIYYTILP</sequence>
<protein>
    <submittedName>
        <fullName evidence="1">Uncharacterized protein</fullName>
    </submittedName>
</protein>
<evidence type="ECO:0000313" key="2">
    <source>
        <dbReference type="Proteomes" id="UP001178461"/>
    </source>
</evidence>
<dbReference type="AlphaFoldDB" id="A0AA35K918"/>
<organism evidence="1 2">
    <name type="scientific">Podarcis lilfordi</name>
    <name type="common">Lilford's wall lizard</name>
    <dbReference type="NCBI Taxonomy" id="74358"/>
    <lineage>
        <taxon>Eukaryota</taxon>
        <taxon>Metazoa</taxon>
        <taxon>Chordata</taxon>
        <taxon>Craniata</taxon>
        <taxon>Vertebrata</taxon>
        <taxon>Euteleostomi</taxon>
        <taxon>Lepidosauria</taxon>
        <taxon>Squamata</taxon>
        <taxon>Bifurcata</taxon>
        <taxon>Unidentata</taxon>
        <taxon>Episquamata</taxon>
        <taxon>Laterata</taxon>
        <taxon>Lacertibaenia</taxon>
        <taxon>Lacertidae</taxon>
        <taxon>Podarcis</taxon>
    </lineage>
</organism>
<reference evidence="1" key="1">
    <citation type="submission" date="2022-12" db="EMBL/GenBank/DDBJ databases">
        <authorList>
            <person name="Alioto T."/>
            <person name="Alioto T."/>
            <person name="Gomez Garrido J."/>
        </authorList>
    </citation>
    <scope>NUCLEOTIDE SEQUENCE</scope>
</reference>
<proteinExistence type="predicted"/>
<accession>A0AA35K918</accession>
<dbReference type="Proteomes" id="UP001178461">
    <property type="component" value="Chromosome 4"/>
</dbReference>
<dbReference type="EMBL" id="OX395129">
    <property type="protein sequence ID" value="CAI5772753.1"/>
    <property type="molecule type" value="Genomic_DNA"/>
</dbReference>
<name>A0AA35K918_9SAUR</name>
<gene>
    <name evidence="1" type="ORF">PODLI_1B008810</name>
</gene>